<sequence>MYSLKAAMKWDEDVFGLEGAMENKSLNIFNSKLVLASPETATDADYAAILGVIGHEYFHSWTGNRVTCGDWFQLSLKEGLTVFRDQEFSSDMGSSTVKRIADVSKLRTYQYPQDSGPMAHPVRPHSYIKIDNFYTGKFQIIVYIGGCLELYLQLFYAGGFAGEKQRGRR</sequence>
<dbReference type="PANTHER" id="PTHR46322">
    <property type="entry name" value="PUROMYCIN-SENSITIVE AMINOPEPTIDASE"/>
    <property type="match status" value="1"/>
</dbReference>
<reference evidence="2" key="1">
    <citation type="submission" date="2016-11" db="EMBL/GenBank/DDBJ databases">
        <title>The genome of Nicotiana attenuata.</title>
        <authorList>
            <person name="Xu S."/>
            <person name="Brockmoeller T."/>
            <person name="Gaquerel E."/>
            <person name="Navarro A."/>
            <person name="Kuhl H."/>
            <person name="Gase K."/>
            <person name="Ling Z."/>
            <person name="Zhou W."/>
            <person name="Kreitzer C."/>
            <person name="Stanke M."/>
            <person name="Tang H."/>
            <person name="Lyons E."/>
            <person name="Pandey P."/>
            <person name="Pandey S.P."/>
            <person name="Timmermann B."/>
            <person name="Baldwin I.T."/>
        </authorList>
    </citation>
    <scope>NUCLEOTIDE SEQUENCE [LARGE SCALE GENOMIC DNA]</scope>
    <source>
        <strain evidence="2">UT</strain>
    </source>
</reference>
<dbReference type="InterPro" id="IPR027268">
    <property type="entry name" value="Peptidase_M4/M1_CTD_sf"/>
</dbReference>
<dbReference type="Gramene" id="OIT07944">
    <property type="protein sequence ID" value="OIT07944"/>
    <property type="gene ID" value="A4A49_00789"/>
</dbReference>
<dbReference type="Gene3D" id="1.10.390.10">
    <property type="entry name" value="Neutral Protease Domain 2"/>
    <property type="match status" value="1"/>
</dbReference>
<keyword evidence="2" id="KW-0378">Hydrolase</keyword>
<dbReference type="GO" id="GO:0008237">
    <property type="term" value="F:metallopeptidase activity"/>
    <property type="evidence" value="ECO:0007669"/>
    <property type="project" value="InterPro"/>
</dbReference>
<feature type="domain" description="Peptidase M1 membrane alanine aminopeptidase" evidence="1">
    <location>
        <begin position="18"/>
        <end position="135"/>
    </location>
</feature>
<keyword evidence="2" id="KW-0031">Aminopeptidase</keyword>
<dbReference type="InterPro" id="IPR014782">
    <property type="entry name" value="Peptidase_M1_dom"/>
</dbReference>
<dbReference type="SMR" id="A0A1J6J5K3"/>
<dbReference type="GO" id="GO:0009507">
    <property type="term" value="C:chloroplast"/>
    <property type="evidence" value="ECO:0007669"/>
    <property type="project" value="TreeGrafter"/>
</dbReference>
<organism evidence="2 3">
    <name type="scientific">Nicotiana attenuata</name>
    <name type="common">Coyote tobacco</name>
    <dbReference type="NCBI Taxonomy" id="49451"/>
    <lineage>
        <taxon>Eukaryota</taxon>
        <taxon>Viridiplantae</taxon>
        <taxon>Streptophyta</taxon>
        <taxon>Embryophyta</taxon>
        <taxon>Tracheophyta</taxon>
        <taxon>Spermatophyta</taxon>
        <taxon>Magnoliopsida</taxon>
        <taxon>eudicotyledons</taxon>
        <taxon>Gunneridae</taxon>
        <taxon>Pentapetalae</taxon>
        <taxon>asterids</taxon>
        <taxon>lamiids</taxon>
        <taxon>Solanales</taxon>
        <taxon>Solanaceae</taxon>
        <taxon>Nicotianoideae</taxon>
        <taxon>Nicotianeae</taxon>
        <taxon>Nicotiana</taxon>
    </lineage>
</organism>
<dbReference type="Gene3D" id="3.30.2010.30">
    <property type="match status" value="1"/>
</dbReference>
<gene>
    <name evidence="2" type="primary">MPA1_0</name>
    <name evidence="2" type="ORF">A4A49_00789</name>
</gene>
<evidence type="ECO:0000259" key="1">
    <source>
        <dbReference type="Pfam" id="PF01433"/>
    </source>
</evidence>
<dbReference type="STRING" id="49451.A0A1J6J5K3"/>
<evidence type="ECO:0000313" key="3">
    <source>
        <dbReference type="Proteomes" id="UP000187609"/>
    </source>
</evidence>
<evidence type="ECO:0000313" key="2">
    <source>
        <dbReference type="EMBL" id="OIT07944.1"/>
    </source>
</evidence>
<dbReference type="Pfam" id="PF01433">
    <property type="entry name" value="Peptidase_M1"/>
    <property type="match status" value="1"/>
</dbReference>
<dbReference type="GO" id="GO:0008270">
    <property type="term" value="F:zinc ion binding"/>
    <property type="evidence" value="ECO:0007669"/>
    <property type="project" value="InterPro"/>
</dbReference>
<name>A0A1J6J5K3_NICAT</name>
<dbReference type="Proteomes" id="UP000187609">
    <property type="component" value="Unassembled WGS sequence"/>
</dbReference>
<keyword evidence="2" id="KW-0645">Protease</keyword>
<dbReference type="SUPFAM" id="SSF55486">
    <property type="entry name" value="Metalloproteases ('zincins'), catalytic domain"/>
    <property type="match status" value="1"/>
</dbReference>
<dbReference type="AlphaFoldDB" id="A0A1J6J5K3"/>
<protein>
    <submittedName>
        <fullName evidence="2">Puromycin-sensitive aminopeptidase</fullName>
    </submittedName>
</protein>
<accession>A0A1J6J5K3</accession>
<dbReference type="InterPro" id="IPR012779">
    <property type="entry name" value="Peptidase_M1_pepN"/>
</dbReference>
<dbReference type="PANTHER" id="PTHR46322:SF1">
    <property type="entry name" value="PUROMYCIN-SENSITIVE AMINOPEPTIDASE"/>
    <property type="match status" value="1"/>
</dbReference>
<dbReference type="EMBL" id="MJEQ01037183">
    <property type="protein sequence ID" value="OIT07944.1"/>
    <property type="molecule type" value="Genomic_DNA"/>
</dbReference>
<comment type="caution">
    <text evidence="2">The sequence shown here is derived from an EMBL/GenBank/DDBJ whole genome shotgun (WGS) entry which is preliminary data.</text>
</comment>
<keyword evidence="3" id="KW-1185">Reference proteome</keyword>
<dbReference type="GO" id="GO:0004177">
    <property type="term" value="F:aminopeptidase activity"/>
    <property type="evidence" value="ECO:0007669"/>
    <property type="project" value="UniProtKB-KW"/>
</dbReference>
<proteinExistence type="predicted"/>